<dbReference type="AlphaFoldDB" id="A0A7V8EFW0"/>
<sequence>MFKKLRKAALLLPIALVCAGCSSKYEPRESIVDEAKAQQKPKITAPQSVQERRAYEKGVQDVLIDMKGKMRARDRFTWEAPIIECGVQIPGRVVNGMLIPSHEECVQIAPGRFIEEAPTYLPALGKN</sequence>
<protein>
    <recommendedName>
        <fullName evidence="4">Lipoprotein</fullName>
    </recommendedName>
</protein>
<gene>
    <name evidence="2" type="ORF">GN299_18105</name>
</gene>
<evidence type="ECO:0008006" key="4">
    <source>
        <dbReference type="Google" id="ProtNLM"/>
    </source>
</evidence>
<evidence type="ECO:0000313" key="3">
    <source>
        <dbReference type="Proteomes" id="UP000442695"/>
    </source>
</evidence>
<comment type="caution">
    <text evidence="2">The sequence shown here is derived from an EMBL/GenBank/DDBJ whole genome shotgun (WGS) entry which is preliminary data.</text>
</comment>
<name>A0A7V8EFW0_PSEPU</name>
<organism evidence="2 3">
    <name type="scientific">Pseudomonas putida</name>
    <name type="common">Arthrobacter siderocapsulatus</name>
    <dbReference type="NCBI Taxonomy" id="303"/>
    <lineage>
        <taxon>Bacteria</taxon>
        <taxon>Pseudomonadati</taxon>
        <taxon>Pseudomonadota</taxon>
        <taxon>Gammaproteobacteria</taxon>
        <taxon>Pseudomonadales</taxon>
        <taxon>Pseudomonadaceae</taxon>
        <taxon>Pseudomonas</taxon>
    </lineage>
</organism>
<feature type="signal peptide" evidence="1">
    <location>
        <begin position="1"/>
        <end position="19"/>
    </location>
</feature>
<dbReference type="Proteomes" id="UP000442695">
    <property type="component" value="Unassembled WGS sequence"/>
</dbReference>
<proteinExistence type="predicted"/>
<dbReference type="RefSeq" id="WP_156859285.1">
    <property type="nucleotide sequence ID" value="NZ_WOWR01000025.1"/>
</dbReference>
<evidence type="ECO:0000256" key="1">
    <source>
        <dbReference type="SAM" id="SignalP"/>
    </source>
</evidence>
<reference evidence="2 3" key="1">
    <citation type="submission" date="2019-12" db="EMBL/GenBank/DDBJ databases">
        <authorList>
            <person name="Woiski C."/>
        </authorList>
    </citation>
    <scope>NUCLEOTIDE SEQUENCE [LARGE SCALE GENOMIC DNA]</scope>
    <source>
        <strain evidence="2 3">BOE100</strain>
    </source>
</reference>
<feature type="chain" id="PRO_5031304175" description="Lipoprotein" evidence="1">
    <location>
        <begin position="20"/>
        <end position="127"/>
    </location>
</feature>
<accession>A0A7V8EFW0</accession>
<dbReference type="EMBL" id="WOWR01000025">
    <property type="protein sequence ID" value="KAF0253432.1"/>
    <property type="molecule type" value="Genomic_DNA"/>
</dbReference>
<evidence type="ECO:0000313" key="2">
    <source>
        <dbReference type="EMBL" id="KAF0253432.1"/>
    </source>
</evidence>
<keyword evidence="1" id="KW-0732">Signal</keyword>